<proteinExistence type="predicted"/>
<organism evidence="1 2">
    <name type="scientific">Nesidiocoris tenuis</name>
    <dbReference type="NCBI Taxonomy" id="355587"/>
    <lineage>
        <taxon>Eukaryota</taxon>
        <taxon>Metazoa</taxon>
        <taxon>Ecdysozoa</taxon>
        <taxon>Arthropoda</taxon>
        <taxon>Hexapoda</taxon>
        <taxon>Insecta</taxon>
        <taxon>Pterygota</taxon>
        <taxon>Neoptera</taxon>
        <taxon>Paraneoptera</taxon>
        <taxon>Hemiptera</taxon>
        <taxon>Heteroptera</taxon>
        <taxon>Panheteroptera</taxon>
        <taxon>Cimicomorpha</taxon>
        <taxon>Miridae</taxon>
        <taxon>Dicyphina</taxon>
        <taxon>Nesidiocoris</taxon>
    </lineage>
</organism>
<evidence type="ECO:0000313" key="2">
    <source>
        <dbReference type="Proteomes" id="UP000479000"/>
    </source>
</evidence>
<feature type="non-terminal residue" evidence="1">
    <location>
        <position position="1004"/>
    </location>
</feature>
<sequence>MGLDETMLSNVSEPTFLNTSDSIMTTPGNVSDQPIKTNTSKKIYAVDSKLSFDRISTAQVCSTPKRRGRISMLHAEISFDINDSVASAISNFSGQQDYNLTFSISEDSISISKDGTFALLDQSPPNRRYSTHSQAKRRTTLDLTHQLEIEQPINHELAQNCGSELSAAPTDRTKNRLSFTVVNRSPAHWNKETEGAANESHELVHREIDSPGLPVDEEPKPIVDYEEHGDPTKPTKVRLSFTLEKPSLIWSQGYRRDATDLDITGVRQHGPRRVTSSSILVFAVLIFTFGRPDLLKYLSWAIFHNVSIRMSFLIGNIDPISCVPPHTSGRYFSVHKACSRRQDVRLTQQQPPPRQGNSRVCHFDLIIRCIWFRRIQFMPEADRIHCKNIVPLSCLFVVSTWKEHKIHKPTPNKAQYFGQFNKQNNPPTFHFAPFHYSSCDPPLCHRAMALLGLKRFFELPAGLHLFPPWLEVIRVLRDSEGTPSHPSTTLNDISRSNNTQHALARGSLLRYWEETAILPKGSGYMKILRLTTGYRCCLSVVMEVQYLIVEKGNEIGVVNCQTAGFMFNGTFLGANRRGSSQVDIHAWRMGRDKPCLAPHPFQPRTGQHLHHNCSSDHRVQVVSDQFQYCASGDQRGATANCSLPIPHTLTYHHQSHHPFGHTECTTDHNKSEERIAPILACVCEDLSALKACLYVLPRPPKLFPFHEVIGSFRPRSLVFYGPWGMDLSRYYSSAFRIGGGRSVASNAPLHTEQNLQQPLSLVSFRLYAAGRPVSMGTRYARYILADDSSVWRLLRKARITVYTIGSDEKKKNSTHEAHSNIILERKTTCQHKTGEFQNLHSEFFDIFGLNTLKSSQNIIELCQKWDEQSITIGSAHESQLSPVHRHKLRISKKTAVVRGAFVRPHHLAEPYTTTTQQQYDDSSMSSRKEIIKYGELTDGNTVVGRITEAEKEKANATRKNETSEKKLKVADLTANRGASIIRAQGFILLCRIQDQCINWMSAYL</sequence>
<protein>
    <submittedName>
        <fullName evidence="1">Uncharacterized protein</fullName>
    </submittedName>
</protein>
<accession>A0A6H5H8D6</accession>
<evidence type="ECO:0000313" key="1">
    <source>
        <dbReference type="EMBL" id="CAB0011724.1"/>
    </source>
</evidence>
<dbReference type="AlphaFoldDB" id="A0A6H5H8D6"/>
<feature type="non-terminal residue" evidence="1">
    <location>
        <position position="1"/>
    </location>
</feature>
<dbReference type="Proteomes" id="UP000479000">
    <property type="component" value="Unassembled WGS sequence"/>
</dbReference>
<keyword evidence="2" id="KW-1185">Reference proteome</keyword>
<reference evidence="1 2" key="1">
    <citation type="submission" date="2020-02" db="EMBL/GenBank/DDBJ databases">
        <authorList>
            <person name="Ferguson B K."/>
        </authorList>
    </citation>
    <scope>NUCLEOTIDE SEQUENCE [LARGE SCALE GENOMIC DNA]</scope>
</reference>
<name>A0A6H5H8D6_9HEMI</name>
<dbReference type="EMBL" id="CADCXU010024260">
    <property type="protein sequence ID" value="CAB0011724.1"/>
    <property type="molecule type" value="Genomic_DNA"/>
</dbReference>
<gene>
    <name evidence="1" type="ORF">NTEN_LOCUS16625</name>
</gene>